<keyword evidence="3" id="KW-1185">Reference proteome</keyword>
<accession>A0A3S7HDV1</accession>
<evidence type="ECO:0000313" key="2">
    <source>
        <dbReference type="EMBL" id="AVO23651.1"/>
    </source>
</evidence>
<evidence type="ECO:0000313" key="3">
    <source>
        <dbReference type="Proteomes" id="UP000289438"/>
    </source>
</evidence>
<evidence type="ECO:0000259" key="1">
    <source>
        <dbReference type="Pfam" id="PF18909"/>
    </source>
</evidence>
<organism evidence="2 3">
    <name type="scientific">Xanthomonas phage XPP1</name>
    <dbReference type="NCBI Taxonomy" id="2099853"/>
    <lineage>
        <taxon>Viruses</taxon>
        <taxon>Duplodnaviria</taxon>
        <taxon>Heunggongvirae</taxon>
        <taxon>Uroviricota</taxon>
        <taxon>Caudoviricetes</taxon>
        <taxon>Kantovirinae</taxon>
        <taxon>Tsukubavirus</taxon>
        <taxon>Tsukubavirus XPP1</taxon>
    </lineage>
</organism>
<dbReference type="RefSeq" id="YP_010052417.1">
    <property type="nucleotide sequence ID" value="NC_054458.1"/>
</dbReference>
<dbReference type="GeneID" id="64408786"/>
<name>A0A3S7HDV1_9CAUD</name>
<feature type="domain" description="dATP/dGTP diphosphohydrolase N-terminal" evidence="1">
    <location>
        <begin position="4"/>
        <end position="101"/>
    </location>
</feature>
<reference evidence="2 3" key="1">
    <citation type="submission" date="2018-02" db="EMBL/GenBank/DDBJ databases">
        <title>Isolation, characterization and comparative genomics of Xanthomonas oryzae pv. oryzae bacteriophages.</title>
        <authorList>
            <person name="Varga I."/>
            <person name="Molnar J."/>
            <person name="Gazdag A."/>
            <person name="Szucs D."/>
            <person name="Doffkay Z."/>
            <person name="Valappil S.K."/>
            <person name="Papp S."/>
            <person name="Pinter R."/>
            <person name="Vera Cruz C.M."/>
            <person name="Ricardo O."/>
            <person name="Vizi T."/>
            <person name="Schneider G."/>
            <person name="Rakhely G."/>
            <person name="Kovacs T."/>
        </authorList>
    </citation>
    <scope>NUCLEOTIDE SEQUENCE [LARGE SCALE GENOMIC DNA]</scope>
</reference>
<dbReference type="Pfam" id="PF18909">
    <property type="entry name" value="dGTP_diPhyd_N"/>
    <property type="match status" value="1"/>
</dbReference>
<protein>
    <recommendedName>
        <fullName evidence="1">dATP/dGTP diphosphohydrolase N-terminal domain-containing protein</fullName>
    </recommendedName>
</protein>
<dbReference type="Proteomes" id="UP000289438">
    <property type="component" value="Segment"/>
</dbReference>
<dbReference type="InterPro" id="IPR044038">
    <property type="entry name" value="dATP/dGTP_diPOhydrolase_N"/>
</dbReference>
<dbReference type="KEGG" id="vg:64408786"/>
<proteinExistence type="predicted"/>
<sequence>MNESTGRKFDAGKVQPRLLFEGMPRALSALVDVLTFGAGKYDAHNWLNVTNGIERYQDASYRHDSLRCRGELCDAETGLRHRAHHIINELFVLELELRAVEESLATPVVSTPAPAPAPEPEPSGEREILGWRILMDGFVSVFNATNWGATHVGGISAPPGWGTPYLFATREAAESVLDKLISISAIGTRVGYTVVPVYKETAA</sequence>
<dbReference type="EMBL" id="MG944227">
    <property type="protein sequence ID" value="AVO23651.1"/>
    <property type="molecule type" value="Genomic_DNA"/>
</dbReference>